<protein>
    <submittedName>
        <fullName evidence="1">Uncharacterized protein</fullName>
    </submittedName>
</protein>
<organism evidence="1 2">
    <name type="scientific">Sneathiella chinensis</name>
    <dbReference type="NCBI Taxonomy" id="349750"/>
    <lineage>
        <taxon>Bacteria</taxon>
        <taxon>Pseudomonadati</taxon>
        <taxon>Pseudomonadota</taxon>
        <taxon>Alphaproteobacteria</taxon>
        <taxon>Sneathiellales</taxon>
        <taxon>Sneathiellaceae</taxon>
        <taxon>Sneathiella</taxon>
    </lineage>
</organism>
<dbReference type="Proteomes" id="UP001161409">
    <property type="component" value="Unassembled WGS sequence"/>
</dbReference>
<name>A0ABQ5U2C8_9PROT</name>
<gene>
    <name evidence="1" type="ORF">GCM10007924_12800</name>
</gene>
<accession>A0ABQ5U2C8</accession>
<keyword evidence="2" id="KW-1185">Reference proteome</keyword>
<evidence type="ECO:0000313" key="1">
    <source>
        <dbReference type="EMBL" id="GLQ06059.1"/>
    </source>
</evidence>
<sequence length="106" mass="13030">MKKYDSFISFDRANEFKYGKWIYYRYKLLTELLTDEETIKLFTNTKGEILGGVTCKKNHSNNWKMNIFLENPKKRYEIRNLLSDRNRKLFEDTQRNEELEKEKIFE</sequence>
<proteinExistence type="predicted"/>
<reference evidence="1" key="2">
    <citation type="submission" date="2023-01" db="EMBL/GenBank/DDBJ databases">
        <title>Draft genome sequence of Sneathiella chinensis strain NBRC 103408.</title>
        <authorList>
            <person name="Sun Q."/>
            <person name="Mori K."/>
        </authorList>
    </citation>
    <scope>NUCLEOTIDE SEQUENCE</scope>
    <source>
        <strain evidence="1">NBRC 103408</strain>
    </source>
</reference>
<dbReference type="EMBL" id="BSNF01000004">
    <property type="protein sequence ID" value="GLQ06059.1"/>
    <property type="molecule type" value="Genomic_DNA"/>
</dbReference>
<reference evidence="1" key="1">
    <citation type="journal article" date="2014" name="Int. J. Syst. Evol. Microbiol.">
        <title>Complete genome of a new Firmicutes species belonging to the dominant human colonic microbiota ('Ruminococcus bicirculans') reveals two chromosomes and a selective capacity to utilize plant glucans.</title>
        <authorList>
            <consortium name="NISC Comparative Sequencing Program"/>
            <person name="Wegmann U."/>
            <person name="Louis P."/>
            <person name="Goesmann A."/>
            <person name="Henrissat B."/>
            <person name="Duncan S.H."/>
            <person name="Flint H.J."/>
        </authorList>
    </citation>
    <scope>NUCLEOTIDE SEQUENCE</scope>
    <source>
        <strain evidence="1">NBRC 103408</strain>
    </source>
</reference>
<comment type="caution">
    <text evidence="1">The sequence shown here is derived from an EMBL/GenBank/DDBJ whole genome shotgun (WGS) entry which is preliminary data.</text>
</comment>
<evidence type="ECO:0000313" key="2">
    <source>
        <dbReference type="Proteomes" id="UP001161409"/>
    </source>
</evidence>